<comment type="similarity">
    <text evidence="2">Belongs to the ferric reductase (FRE) family.</text>
</comment>
<evidence type="ECO:0000256" key="10">
    <source>
        <dbReference type="ARBA" id="ARBA00023180"/>
    </source>
</evidence>
<dbReference type="OrthoDB" id="10006946at2759"/>
<evidence type="ECO:0000256" key="1">
    <source>
        <dbReference type="ARBA" id="ARBA00004141"/>
    </source>
</evidence>
<keyword evidence="8" id="KW-0406">Ion transport</keyword>
<dbReference type="GO" id="GO:0006879">
    <property type="term" value="P:intracellular iron ion homeostasis"/>
    <property type="evidence" value="ECO:0007669"/>
    <property type="project" value="TreeGrafter"/>
</dbReference>
<keyword evidence="7" id="KW-0560">Oxidoreductase</keyword>
<evidence type="ECO:0000313" key="13">
    <source>
        <dbReference type="EMBL" id="RDB21080.1"/>
    </source>
</evidence>
<feature type="transmembrane region" description="Helical" evidence="11">
    <location>
        <begin position="104"/>
        <end position="125"/>
    </location>
</feature>
<evidence type="ECO:0000256" key="3">
    <source>
        <dbReference type="ARBA" id="ARBA00022448"/>
    </source>
</evidence>
<sequence>MITPANPITPNISDDAEWIKTYLVMHSMSGNSLCYAYFLWFGVAIVSCAFAILHLSGCRGNVIGAYWSKWGLRRRTWRGKYTLAVSRRTGERPHPESLPSNGQLLCVSVLFIAVLLLAFVGPDYISPSYNFFNLSTISVDPDYRPQYTITKAWWTSGGRTGIMAFALLPLCILFALKAPPFALFALPAIQMHFDKLAWLHRWSGRLFWLLSTAHVLFWSIQLLTDQRMGTSHLAYRFAWQHREFIYGWVGYLLLTLLMALSVSSLRKRKYDVFYTFHLILFPLAITASALHHPPIAWWCWSALGIWIGERVWRGTWYLYCNGYFRLHPHRSQKQRYSSNIGTLERALLNPVSAPDSLTYPPFALTSLDTSPYLPPPGYAHAELLSGAMVRVTYVTPRSISWAPGQHFLVNIPVISATATHPFTTVSVYDEHSLTNVLVFLIRSKTGWTRKLWQYVSKLYAEDEIYPAPQIFPEATIMPKSGVLLKMYVEGPFGSSVRAQWGSHSTILVVVGGSGVSFGLSILEFACLCLAGRDGKQLGAKPAWWGSRGFSMRRVRFVWLIREFGHIQWCASIIRRCMSIIPPPALEVQIFVTNFYPKGPSTALPSEPFTYPPPTEALPVAGSRFARDDTPRLGIYGTNSLVDLSGRTTTYGDEGRDPVAISSDDLDDYTLYLTNFEGDNGAELVGEALLNSQVKKAGKLRRATTRKLVKSSTAEKERDTPRQYHYKRASQAYGRHGSDSADVLLPSEHRAEVHTTPHWRSDSQFDIEWSPKPPSAAGIALPWFVDLRFPSTPRSATHVEAPRGPNEEIANLFQPRFPFSDPAERDHINGSKDAKQPHLHVNERELHDISVVAEYTRPGKPKIPRILGDEVRAANGSVLVACCGPASLDAMVRKAVAAAINPMRIHREDTGYIELVSENFDY</sequence>
<comment type="caution">
    <text evidence="13">The sequence shown here is derived from an EMBL/GenBank/DDBJ whole genome shotgun (WGS) entry which is preliminary data.</text>
</comment>
<dbReference type="PANTHER" id="PTHR32361:SF9">
    <property type="entry name" value="FERRIC REDUCTASE TRANSMEMBRANE COMPONENT 3-RELATED"/>
    <property type="match status" value="1"/>
</dbReference>
<keyword evidence="6 11" id="KW-1133">Transmembrane helix</keyword>
<keyword evidence="14" id="KW-1185">Reference proteome</keyword>
<accession>A0A369JIP8</accession>
<keyword evidence="5" id="KW-0249">Electron transport</keyword>
<dbReference type="InterPro" id="IPR051410">
    <property type="entry name" value="Ferric/Cupric_Reductase"/>
</dbReference>
<dbReference type="PANTHER" id="PTHR32361">
    <property type="entry name" value="FERRIC/CUPRIC REDUCTASE TRANSMEMBRANE COMPONENT"/>
    <property type="match status" value="1"/>
</dbReference>
<feature type="transmembrane region" description="Helical" evidence="11">
    <location>
        <begin position="272"/>
        <end position="290"/>
    </location>
</feature>
<evidence type="ECO:0000256" key="11">
    <source>
        <dbReference type="SAM" id="Phobius"/>
    </source>
</evidence>
<feature type="transmembrane region" description="Helical" evidence="11">
    <location>
        <begin position="244"/>
        <end position="265"/>
    </location>
</feature>
<proteinExistence type="inferred from homology"/>
<dbReference type="AlphaFoldDB" id="A0A369JIP8"/>
<dbReference type="GO" id="GO:0005886">
    <property type="term" value="C:plasma membrane"/>
    <property type="evidence" value="ECO:0007669"/>
    <property type="project" value="TreeGrafter"/>
</dbReference>
<dbReference type="InterPro" id="IPR013112">
    <property type="entry name" value="FAD-bd_8"/>
</dbReference>
<dbReference type="GO" id="GO:0000293">
    <property type="term" value="F:ferric-chelate reductase activity"/>
    <property type="evidence" value="ECO:0007669"/>
    <property type="project" value="UniProtKB-ARBA"/>
</dbReference>
<dbReference type="InParanoid" id="A0A369JIP8"/>
<dbReference type="SFLD" id="SFLDS00052">
    <property type="entry name" value="Ferric_Reductase_Domain"/>
    <property type="match status" value="1"/>
</dbReference>
<evidence type="ECO:0000256" key="8">
    <source>
        <dbReference type="ARBA" id="ARBA00023065"/>
    </source>
</evidence>
<dbReference type="EMBL" id="LUEZ02000055">
    <property type="protein sequence ID" value="RDB21080.1"/>
    <property type="molecule type" value="Genomic_DNA"/>
</dbReference>
<keyword evidence="4 11" id="KW-0812">Transmembrane</keyword>
<evidence type="ECO:0000259" key="12">
    <source>
        <dbReference type="PROSITE" id="PS51384"/>
    </source>
</evidence>
<evidence type="ECO:0000256" key="9">
    <source>
        <dbReference type="ARBA" id="ARBA00023136"/>
    </source>
</evidence>
<feature type="domain" description="FAD-binding FR-type" evidence="12">
    <location>
        <begin position="359"/>
        <end position="498"/>
    </location>
</feature>
<gene>
    <name evidence="13" type="primary">FRE1_1</name>
    <name evidence="13" type="ORF">Hypma_011635</name>
</gene>
<dbReference type="PROSITE" id="PS51384">
    <property type="entry name" value="FAD_FR"/>
    <property type="match status" value="1"/>
</dbReference>
<evidence type="ECO:0000256" key="4">
    <source>
        <dbReference type="ARBA" id="ARBA00022692"/>
    </source>
</evidence>
<dbReference type="GO" id="GO:0006826">
    <property type="term" value="P:iron ion transport"/>
    <property type="evidence" value="ECO:0007669"/>
    <property type="project" value="TreeGrafter"/>
</dbReference>
<dbReference type="GO" id="GO:0015677">
    <property type="term" value="P:copper ion import"/>
    <property type="evidence" value="ECO:0007669"/>
    <property type="project" value="TreeGrafter"/>
</dbReference>
<evidence type="ECO:0000256" key="7">
    <source>
        <dbReference type="ARBA" id="ARBA00023002"/>
    </source>
</evidence>
<keyword evidence="3" id="KW-0813">Transport</keyword>
<dbReference type="STRING" id="39966.A0A369JIP8"/>
<reference evidence="13" key="1">
    <citation type="submission" date="2018-04" db="EMBL/GenBank/DDBJ databases">
        <title>Whole genome sequencing of Hypsizygus marmoreus.</title>
        <authorList>
            <person name="Choi I.-G."/>
            <person name="Min B."/>
            <person name="Kim J.-G."/>
            <person name="Kim S."/>
            <person name="Oh Y.-L."/>
            <person name="Kong W.-S."/>
            <person name="Park H."/>
            <person name="Jeong J."/>
            <person name="Song E.-S."/>
        </authorList>
    </citation>
    <scope>NUCLEOTIDE SEQUENCE [LARGE SCALE GENOMIC DNA]</scope>
    <source>
        <strain evidence="13">51987-8</strain>
    </source>
</reference>
<dbReference type="InterPro" id="IPR039261">
    <property type="entry name" value="FNR_nucleotide-bd"/>
</dbReference>
<evidence type="ECO:0000256" key="6">
    <source>
        <dbReference type="ARBA" id="ARBA00022989"/>
    </source>
</evidence>
<protein>
    <submittedName>
        <fullName evidence="13">Ferric/cupric reductase transmembrane component 1</fullName>
    </submittedName>
</protein>
<comment type="subcellular location">
    <subcellularLocation>
        <location evidence="1">Membrane</location>
        <topology evidence="1">Multi-pass membrane protein</topology>
    </subcellularLocation>
</comment>
<dbReference type="Proteomes" id="UP000076154">
    <property type="component" value="Unassembled WGS sequence"/>
</dbReference>
<evidence type="ECO:0000256" key="5">
    <source>
        <dbReference type="ARBA" id="ARBA00022982"/>
    </source>
</evidence>
<feature type="transmembrane region" description="Helical" evidence="11">
    <location>
        <begin position="206"/>
        <end position="224"/>
    </location>
</feature>
<dbReference type="Gene3D" id="3.40.50.80">
    <property type="entry name" value="Nucleotide-binding domain of ferredoxin-NADP reductase (FNR) module"/>
    <property type="match status" value="2"/>
</dbReference>
<organism evidence="13 14">
    <name type="scientific">Hypsizygus marmoreus</name>
    <name type="common">White beech mushroom</name>
    <name type="synonym">Agaricus marmoreus</name>
    <dbReference type="NCBI Taxonomy" id="39966"/>
    <lineage>
        <taxon>Eukaryota</taxon>
        <taxon>Fungi</taxon>
        <taxon>Dikarya</taxon>
        <taxon>Basidiomycota</taxon>
        <taxon>Agaricomycotina</taxon>
        <taxon>Agaricomycetes</taxon>
        <taxon>Agaricomycetidae</taxon>
        <taxon>Agaricales</taxon>
        <taxon>Tricholomatineae</taxon>
        <taxon>Lyophyllaceae</taxon>
        <taxon>Hypsizygus</taxon>
    </lineage>
</organism>
<feature type="transmembrane region" description="Helical" evidence="11">
    <location>
        <begin position="162"/>
        <end position="186"/>
    </location>
</feature>
<dbReference type="Pfam" id="PF08030">
    <property type="entry name" value="NAD_binding_6"/>
    <property type="match status" value="1"/>
</dbReference>
<keyword evidence="9 11" id="KW-0472">Membrane</keyword>
<evidence type="ECO:0000256" key="2">
    <source>
        <dbReference type="ARBA" id="ARBA00006278"/>
    </source>
</evidence>
<name>A0A369JIP8_HYPMA</name>
<dbReference type="InterPro" id="IPR013121">
    <property type="entry name" value="Fe_red_NAD-bd_6"/>
</dbReference>
<dbReference type="Pfam" id="PF08022">
    <property type="entry name" value="FAD_binding_8"/>
    <property type="match status" value="1"/>
</dbReference>
<evidence type="ECO:0000313" key="14">
    <source>
        <dbReference type="Proteomes" id="UP000076154"/>
    </source>
</evidence>
<feature type="transmembrane region" description="Helical" evidence="11">
    <location>
        <begin position="35"/>
        <end position="55"/>
    </location>
</feature>
<dbReference type="CDD" id="cd06186">
    <property type="entry name" value="NOX_Duox_like_FAD_NADP"/>
    <property type="match status" value="1"/>
</dbReference>
<dbReference type="Pfam" id="PF01794">
    <property type="entry name" value="Ferric_reduct"/>
    <property type="match status" value="1"/>
</dbReference>
<dbReference type="SFLD" id="SFLDG01168">
    <property type="entry name" value="Ferric_reductase_subgroup_(FRE"/>
    <property type="match status" value="1"/>
</dbReference>
<dbReference type="InterPro" id="IPR013130">
    <property type="entry name" value="Fe3_Rdtase_TM_dom"/>
</dbReference>
<keyword evidence="10" id="KW-0325">Glycoprotein</keyword>
<dbReference type="InterPro" id="IPR017927">
    <property type="entry name" value="FAD-bd_FR_type"/>
</dbReference>